<evidence type="ECO:0000313" key="2">
    <source>
        <dbReference type="EMBL" id="MVZ97127.1"/>
    </source>
</evidence>
<comment type="caution">
    <text evidence="2">The sequence shown here is derived from an EMBL/GenBank/DDBJ whole genome shotgun (WGS) entry which is preliminary data.</text>
</comment>
<sequence length="177" mass="18682">MKNRMLKTVYLLTPLVVLMSGATVSSGPAMAQAAERSPVTLTSDVKIERVETGPTGAEQVKLFGPGEIAVVPGDKVLFTLIVSNSGKEPASGFRAVNPLPDAVRFTSVAEDWAELSVDGGTNWGKLADLKVKAKDASGTTDVERAATPDDVTHVRWVFPDSIAAGAKRSISYRGVVK</sequence>
<keyword evidence="3" id="KW-1185">Reference proteome</keyword>
<proteinExistence type="predicted"/>
<reference evidence="2 3" key="1">
    <citation type="submission" date="2019-01" db="EMBL/GenBank/DDBJ databases">
        <title>Sphingorhabdus lacus sp.nov., isolated from an oligotrophic freshwater lake.</title>
        <authorList>
            <person name="Park M."/>
        </authorList>
    </citation>
    <scope>NUCLEOTIDE SEQUENCE [LARGE SCALE GENOMIC DNA]</scope>
    <source>
        <strain evidence="2 3">IMCC26285</strain>
    </source>
</reference>
<evidence type="ECO:0000256" key="1">
    <source>
        <dbReference type="SAM" id="SignalP"/>
    </source>
</evidence>
<evidence type="ECO:0000313" key="3">
    <source>
        <dbReference type="Proteomes" id="UP000471147"/>
    </source>
</evidence>
<dbReference type="OrthoDB" id="7428387at2"/>
<dbReference type="EMBL" id="SDWJ01000001">
    <property type="protein sequence ID" value="MVZ97127.1"/>
    <property type="molecule type" value="Genomic_DNA"/>
</dbReference>
<dbReference type="Proteomes" id="UP000471147">
    <property type="component" value="Unassembled WGS sequence"/>
</dbReference>
<keyword evidence="1" id="KW-0732">Signal</keyword>
<protein>
    <submittedName>
        <fullName evidence="2">DUF11 domain-containing protein</fullName>
    </submittedName>
</protein>
<dbReference type="AlphaFoldDB" id="A0A6I4LUG1"/>
<organism evidence="2 3">
    <name type="scientific">Sphingorhabdus profundilacus</name>
    <dbReference type="NCBI Taxonomy" id="2509718"/>
    <lineage>
        <taxon>Bacteria</taxon>
        <taxon>Pseudomonadati</taxon>
        <taxon>Pseudomonadota</taxon>
        <taxon>Alphaproteobacteria</taxon>
        <taxon>Sphingomonadales</taxon>
        <taxon>Sphingomonadaceae</taxon>
        <taxon>Sphingorhabdus</taxon>
    </lineage>
</organism>
<accession>A0A6I4LUG1</accession>
<name>A0A6I4LUG1_9SPHN</name>
<feature type="signal peptide" evidence="1">
    <location>
        <begin position="1"/>
        <end position="31"/>
    </location>
</feature>
<feature type="chain" id="PRO_5026282374" evidence="1">
    <location>
        <begin position="32"/>
        <end position="177"/>
    </location>
</feature>
<gene>
    <name evidence="2" type="ORF">EUU23_05340</name>
</gene>